<dbReference type="NCBIfam" id="TIGR03083">
    <property type="entry name" value="maleylpyruvate isomerase family mycothiol-dependent enzyme"/>
    <property type="match status" value="1"/>
</dbReference>
<evidence type="ECO:0000313" key="1">
    <source>
        <dbReference type="EMBL" id="SVA94701.1"/>
    </source>
</evidence>
<accession>A0A382A0E5</accession>
<organism evidence="1">
    <name type="scientific">marine metagenome</name>
    <dbReference type="NCBI Taxonomy" id="408172"/>
    <lineage>
        <taxon>unclassified sequences</taxon>
        <taxon>metagenomes</taxon>
        <taxon>ecological metagenomes</taxon>
    </lineage>
</organism>
<sequence>MGFMVHGFQTVWCRPMNKNYAQIERQELCDLFESVGPNHPTLCEGWNTADLAAHLVLRENSIKAFGLVVPGYLAKKLAKATKQLAQKKPFEELVEKVRSGPPFYLKRFDEAMNLFEFFVHHEDVRRGVSGCTPRADINELEDALWVKQERFSKLLVRSLKDVDLKLLNSSGETIHLGGGGKPVVLEGKPSEIALFLFGRRDNSEVKLSGDSEAINEMKTGKLGG</sequence>
<dbReference type="SUPFAM" id="SSF109854">
    <property type="entry name" value="DinB/YfiT-like putative metalloenzymes"/>
    <property type="match status" value="1"/>
</dbReference>
<name>A0A382A0E5_9ZZZZ</name>
<gene>
    <name evidence="1" type="ORF">METZ01_LOCUS147555</name>
</gene>
<dbReference type="NCBIfam" id="TIGR03085">
    <property type="entry name" value="TIGR03085 family metal-binding protein"/>
    <property type="match status" value="1"/>
</dbReference>
<evidence type="ECO:0008006" key="2">
    <source>
        <dbReference type="Google" id="ProtNLM"/>
    </source>
</evidence>
<proteinExistence type="predicted"/>
<dbReference type="EMBL" id="UINC01023304">
    <property type="protein sequence ID" value="SVA94701.1"/>
    <property type="molecule type" value="Genomic_DNA"/>
</dbReference>
<dbReference type="AlphaFoldDB" id="A0A382A0E5"/>
<dbReference type="InterPro" id="IPR017519">
    <property type="entry name" value="CHP03085"/>
</dbReference>
<dbReference type="InterPro" id="IPR017517">
    <property type="entry name" value="Maleyloyr_isom"/>
</dbReference>
<dbReference type="InterPro" id="IPR034660">
    <property type="entry name" value="DinB/YfiT-like"/>
</dbReference>
<reference evidence="1" key="1">
    <citation type="submission" date="2018-05" db="EMBL/GenBank/DDBJ databases">
        <authorList>
            <person name="Lanie J.A."/>
            <person name="Ng W.-L."/>
            <person name="Kazmierczak K.M."/>
            <person name="Andrzejewski T.M."/>
            <person name="Davidsen T.M."/>
            <person name="Wayne K.J."/>
            <person name="Tettelin H."/>
            <person name="Glass J.I."/>
            <person name="Rusch D."/>
            <person name="Podicherti R."/>
            <person name="Tsui H.-C.T."/>
            <person name="Winkler M.E."/>
        </authorList>
    </citation>
    <scope>NUCLEOTIDE SEQUENCE</scope>
</reference>
<protein>
    <recommendedName>
        <fullName evidence="2">Mycothiol-dependent maleylpyruvate isomerase metal-binding domain-containing protein</fullName>
    </recommendedName>
</protein>